<proteinExistence type="predicted"/>
<feature type="transmembrane region" description="Helical" evidence="5">
    <location>
        <begin position="246"/>
        <end position="267"/>
    </location>
</feature>
<dbReference type="SUPFAM" id="SSF103473">
    <property type="entry name" value="MFS general substrate transporter"/>
    <property type="match status" value="1"/>
</dbReference>
<dbReference type="EMBL" id="CP029480">
    <property type="protein sequence ID" value="AWV98996.1"/>
    <property type="molecule type" value="Genomic_DNA"/>
</dbReference>
<dbReference type="PANTHER" id="PTHR23514:SF13">
    <property type="entry name" value="INNER MEMBRANE PROTEIN YBJJ"/>
    <property type="match status" value="1"/>
</dbReference>
<dbReference type="Pfam" id="PF07690">
    <property type="entry name" value="MFS_1"/>
    <property type="match status" value="2"/>
</dbReference>
<dbReference type="PROSITE" id="PS50850">
    <property type="entry name" value="MFS"/>
    <property type="match status" value="1"/>
</dbReference>
<organism evidence="7 8">
    <name type="scientific">Arcticibacterium luteifluviistationis</name>
    <dbReference type="NCBI Taxonomy" id="1784714"/>
    <lineage>
        <taxon>Bacteria</taxon>
        <taxon>Pseudomonadati</taxon>
        <taxon>Bacteroidota</taxon>
        <taxon>Cytophagia</taxon>
        <taxon>Cytophagales</taxon>
        <taxon>Leadbetterellaceae</taxon>
        <taxon>Arcticibacterium</taxon>
    </lineage>
</organism>
<dbReference type="RefSeq" id="WP_111372189.1">
    <property type="nucleotide sequence ID" value="NZ_CP029480.1"/>
</dbReference>
<dbReference type="OrthoDB" id="9809599at2"/>
<reference evidence="7 8" key="1">
    <citation type="submission" date="2018-05" db="EMBL/GenBank/DDBJ databases">
        <title>Complete genome sequence of Arcticibacterium luteifluviistationis SM1504T, a cytophagaceae bacterium isolated from Arctic surface seawater.</title>
        <authorList>
            <person name="Li Y."/>
            <person name="Qin Q.-L."/>
        </authorList>
    </citation>
    <scope>NUCLEOTIDE SEQUENCE [LARGE SCALE GENOMIC DNA]</scope>
    <source>
        <strain evidence="7 8">SM1504</strain>
    </source>
</reference>
<feature type="transmembrane region" description="Helical" evidence="5">
    <location>
        <begin position="304"/>
        <end position="324"/>
    </location>
</feature>
<gene>
    <name evidence="7" type="ORF">DJ013_12795</name>
</gene>
<evidence type="ECO:0000256" key="4">
    <source>
        <dbReference type="ARBA" id="ARBA00023136"/>
    </source>
</evidence>
<feature type="transmembrane region" description="Helical" evidence="5">
    <location>
        <begin position="51"/>
        <end position="73"/>
    </location>
</feature>
<dbReference type="InterPro" id="IPR011701">
    <property type="entry name" value="MFS"/>
</dbReference>
<feature type="transmembrane region" description="Helical" evidence="5">
    <location>
        <begin position="17"/>
        <end position="39"/>
    </location>
</feature>
<accession>A0A2Z4GCN1</accession>
<evidence type="ECO:0000313" key="7">
    <source>
        <dbReference type="EMBL" id="AWV98996.1"/>
    </source>
</evidence>
<evidence type="ECO:0000256" key="1">
    <source>
        <dbReference type="ARBA" id="ARBA00004141"/>
    </source>
</evidence>
<feature type="transmembrane region" description="Helical" evidence="5">
    <location>
        <begin position="364"/>
        <end position="382"/>
    </location>
</feature>
<dbReference type="AlphaFoldDB" id="A0A2Z4GCN1"/>
<dbReference type="InterPro" id="IPR020846">
    <property type="entry name" value="MFS_dom"/>
</dbReference>
<comment type="subcellular location">
    <subcellularLocation>
        <location evidence="1">Membrane</location>
        <topology evidence="1">Multi-pass membrane protein</topology>
    </subcellularLocation>
</comment>
<feature type="transmembrane region" description="Helical" evidence="5">
    <location>
        <begin position="102"/>
        <end position="122"/>
    </location>
</feature>
<name>A0A2Z4GCN1_9BACT</name>
<keyword evidence="8" id="KW-1185">Reference proteome</keyword>
<dbReference type="CDD" id="cd17393">
    <property type="entry name" value="MFS_MosC_like"/>
    <property type="match status" value="1"/>
</dbReference>
<evidence type="ECO:0000256" key="5">
    <source>
        <dbReference type="SAM" id="Phobius"/>
    </source>
</evidence>
<dbReference type="InterPro" id="IPR051788">
    <property type="entry name" value="MFS_Transporter"/>
</dbReference>
<dbReference type="GO" id="GO:0022857">
    <property type="term" value="F:transmembrane transporter activity"/>
    <property type="evidence" value="ECO:0007669"/>
    <property type="project" value="InterPro"/>
</dbReference>
<evidence type="ECO:0000259" key="6">
    <source>
        <dbReference type="PROSITE" id="PS50850"/>
    </source>
</evidence>
<evidence type="ECO:0000256" key="3">
    <source>
        <dbReference type="ARBA" id="ARBA00022989"/>
    </source>
</evidence>
<dbReference type="PANTHER" id="PTHR23514">
    <property type="entry name" value="BYPASS OF STOP CODON PROTEIN 6"/>
    <property type="match status" value="1"/>
</dbReference>
<evidence type="ECO:0000256" key="2">
    <source>
        <dbReference type="ARBA" id="ARBA00022692"/>
    </source>
</evidence>
<dbReference type="GO" id="GO:0016020">
    <property type="term" value="C:membrane"/>
    <property type="evidence" value="ECO:0007669"/>
    <property type="project" value="UniProtKB-SubCell"/>
</dbReference>
<protein>
    <submittedName>
        <fullName evidence="7">MFS transporter</fullName>
    </submittedName>
</protein>
<keyword evidence="4 5" id="KW-0472">Membrane</keyword>
<feature type="transmembrane region" description="Helical" evidence="5">
    <location>
        <begin position="143"/>
        <end position="162"/>
    </location>
</feature>
<feature type="transmembrane region" description="Helical" evidence="5">
    <location>
        <begin position="279"/>
        <end position="298"/>
    </location>
</feature>
<dbReference type="InterPro" id="IPR036259">
    <property type="entry name" value="MFS_trans_sf"/>
</dbReference>
<evidence type="ECO:0000313" key="8">
    <source>
        <dbReference type="Proteomes" id="UP000249873"/>
    </source>
</evidence>
<feature type="transmembrane region" description="Helical" evidence="5">
    <location>
        <begin position="206"/>
        <end position="226"/>
    </location>
</feature>
<feature type="transmembrane region" description="Helical" evidence="5">
    <location>
        <begin position="336"/>
        <end position="358"/>
    </location>
</feature>
<sequence>MLNHLTKDFFGNRQSRAIAVAFIAVGLLFGTWATFIPFIKEKFALNDADLGLILLSMPIGSVTMNLVGAWLVAKIGMKTTTILGMIGMSLAFLVPLNSSSVYMLPIGLYLCGSGISITNIAMNMGVTCIEADHDVKIMSTCHGMFSVGLMVGSMCASLARGFEWNPGLYMIGTSALIILFAFLIRPTIFKIQDEVVSDGSTPQSKFVLPKGTFLVMILIGVCGNISEGTMADWSSVFMKNVVNSSPYFVGWGLAGYSLFMALGRFFGDSLIPKIGANKILIYGGLLVTVGVSIALLFPTTWLTIIGFSIVGAGVSCAAPILYGASARVPGVSKGTGLAVMNTFAMGGFMAGPVLIGFVSQATSLSWAFSIVILLSLTSAYLSSKIKFF</sequence>
<feature type="domain" description="Major facilitator superfamily (MFS) profile" evidence="6">
    <location>
        <begin position="14"/>
        <end position="388"/>
    </location>
</feature>
<keyword evidence="3 5" id="KW-1133">Transmembrane helix</keyword>
<keyword evidence="2 5" id="KW-0812">Transmembrane</keyword>
<dbReference type="Proteomes" id="UP000249873">
    <property type="component" value="Chromosome"/>
</dbReference>
<dbReference type="KEGG" id="als:DJ013_12795"/>
<feature type="transmembrane region" description="Helical" evidence="5">
    <location>
        <begin position="80"/>
        <end position="96"/>
    </location>
</feature>
<dbReference type="Gene3D" id="1.20.1250.20">
    <property type="entry name" value="MFS general substrate transporter like domains"/>
    <property type="match status" value="2"/>
</dbReference>
<feature type="transmembrane region" description="Helical" evidence="5">
    <location>
        <begin position="168"/>
        <end position="185"/>
    </location>
</feature>